<dbReference type="WBParaSite" id="SVE_0054200.1">
    <property type="protein sequence ID" value="SVE_0054200.1"/>
    <property type="gene ID" value="SVE_0054200"/>
</dbReference>
<keyword evidence="3 5" id="KW-1133">Transmembrane helix</keyword>
<evidence type="ECO:0000256" key="2">
    <source>
        <dbReference type="ARBA" id="ARBA00022692"/>
    </source>
</evidence>
<dbReference type="Pfam" id="PF13520">
    <property type="entry name" value="AA_permease_2"/>
    <property type="match status" value="1"/>
</dbReference>
<feature type="transmembrane region" description="Helical" evidence="5">
    <location>
        <begin position="83"/>
        <end position="114"/>
    </location>
</feature>
<feature type="transmembrane region" description="Helical" evidence="5">
    <location>
        <begin position="9"/>
        <end position="28"/>
    </location>
</feature>
<dbReference type="FunFam" id="1.20.1740.10:FF:000058">
    <property type="entry name" value="Amino Acid Transporter"/>
    <property type="match status" value="1"/>
</dbReference>
<feature type="transmembrane region" description="Helical" evidence="5">
    <location>
        <begin position="192"/>
        <end position="213"/>
    </location>
</feature>
<dbReference type="Gene3D" id="1.20.1740.10">
    <property type="entry name" value="Amino acid/polyamine transporter I"/>
    <property type="match status" value="1"/>
</dbReference>
<protein>
    <submittedName>
        <fullName evidence="7">Y+L amino acid transporter 2</fullName>
    </submittedName>
</protein>
<evidence type="ECO:0000313" key="7">
    <source>
        <dbReference type="WBParaSite" id="SVE_0054200.1"/>
    </source>
</evidence>
<feature type="transmembrane region" description="Helical" evidence="5">
    <location>
        <begin position="40"/>
        <end position="62"/>
    </location>
</feature>
<organism evidence="6 7">
    <name type="scientific">Strongyloides venezuelensis</name>
    <name type="common">Threadworm</name>
    <dbReference type="NCBI Taxonomy" id="75913"/>
    <lineage>
        <taxon>Eukaryota</taxon>
        <taxon>Metazoa</taxon>
        <taxon>Ecdysozoa</taxon>
        <taxon>Nematoda</taxon>
        <taxon>Chromadorea</taxon>
        <taxon>Rhabditida</taxon>
        <taxon>Tylenchina</taxon>
        <taxon>Panagrolaimomorpha</taxon>
        <taxon>Strongyloidoidea</taxon>
        <taxon>Strongyloididae</taxon>
        <taxon>Strongyloides</taxon>
    </lineage>
</organism>
<evidence type="ECO:0000256" key="3">
    <source>
        <dbReference type="ARBA" id="ARBA00022989"/>
    </source>
</evidence>
<dbReference type="STRING" id="75913.A0A0K0EVJ2"/>
<feature type="transmembrane region" description="Helical" evidence="5">
    <location>
        <begin position="284"/>
        <end position="306"/>
    </location>
</feature>
<dbReference type="PIRSF" id="PIRSF006060">
    <property type="entry name" value="AA_transporter"/>
    <property type="match status" value="1"/>
</dbReference>
<dbReference type="GO" id="GO:0015179">
    <property type="term" value="F:L-amino acid transmembrane transporter activity"/>
    <property type="evidence" value="ECO:0007669"/>
    <property type="project" value="TreeGrafter"/>
</dbReference>
<keyword evidence="2 5" id="KW-0812">Transmembrane</keyword>
<feature type="transmembrane region" description="Helical" evidence="5">
    <location>
        <begin position="417"/>
        <end position="435"/>
    </location>
</feature>
<dbReference type="InterPro" id="IPR002293">
    <property type="entry name" value="AA/rel_permease1"/>
</dbReference>
<feature type="transmembrane region" description="Helical" evidence="5">
    <location>
        <begin position="234"/>
        <end position="256"/>
    </location>
</feature>
<dbReference type="PANTHER" id="PTHR11785:SF523">
    <property type="entry name" value="AMINO ACID TRANSPORTER PROTEIN 6"/>
    <property type="match status" value="1"/>
</dbReference>
<name>A0A0K0EVJ2_STRVS</name>
<feature type="transmembrane region" description="Helical" evidence="5">
    <location>
        <begin position="393"/>
        <end position="411"/>
    </location>
</feature>
<reference evidence="7" key="2">
    <citation type="submission" date="2015-08" db="UniProtKB">
        <authorList>
            <consortium name="WormBaseParasite"/>
        </authorList>
    </citation>
    <scope>IDENTIFICATION</scope>
</reference>
<comment type="subcellular location">
    <subcellularLocation>
        <location evidence="1">Membrane</location>
        <topology evidence="1">Multi-pass membrane protein</topology>
    </subcellularLocation>
</comment>
<evidence type="ECO:0000256" key="4">
    <source>
        <dbReference type="ARBA" id="ARBA00023136"/>
    </source>
</evidence>
<dbReference type="AlphaFoldDB" id="A0A0K0EVJ2"/>
<dbReference type="InterPro" id="IPR050598">
    <property type="entry name" value="AminoAcid_Transporter"/>
</dbReference>
<evidence type="ECO:0000313" key="6">
    <source>
        <dbReference type="Proteomes" id="UP000035680"/>
    </source>
</evidence>
<dbReference type="GO" id="GO:0016020">
    <property type="term" value="C:membrane"/>
    <property type="evidence" value="ECO:0007669"/>
    <property type="project" value="UniProtKB-SubCell"/>
</dbReference>
<feature type="transmembrane region" description="Helical" evidence="5">
    <location>
        <begin position="159"/>
        <end position="180"/>
    </location>
</feature>
<proteinExistence type="predicted"/>
<evidence type="ECO:0000256" key="5">
    <source>
        <dbReference type="SAM" id="Phobius"/>
    </source>
</evidence>
<evidence type="ECO:0000256" key="1">
    <source>
        <dbReference type="ARBA" id="ARBA00004141"/>
    </source>
</evidence>
<dbReference type="Proteomes" id="UP000035680">
    <property type="component" value="Unassembled WGS sequence"/>
</dbReference>
<sequence length="517" mass="57321">MTKNDNKMGLFGAISYIIGNIVGSGIFITPTGILQSANSIGTSLLIWIASAFCSTLGAFNYVELGTSIRESGCDFSYITYVKWHPIAFSFMFVGCIIIYPATLAVQALAFSTYIFKGFSICTTGNYVYAEKLLGFCLMWLLMFLNFFSIKKVVSRFQIVASASKIITSAIIIVTGFYFLIFKKGYNNFKDPFAGKPITGSGLITAMFSGLYSYDGWDILNFGLGEVDNPKRTMPLAIVFGMFTIAFIYVCLNVSYFSVLTVNEILDSTAVATTFAQRTLGDFQYAVPFLISIVLIGSMNSTIFSASRYLQSASKKRALPSFIACTNILHDSPRVAILVHVVLAMIISFVGDLDQLINYVSFCQWSQRGTTMIALLYIRLFHIPVHPNATKMPIIMHIIFVLICGTLTIYTIVTEFNIARVGLACLAVGLICFTLFKWEITLSRFEAYKKYSALVDRNAAIIAQVIFNGLSEIELSPKEICEKECEVSSNCPIGNVNEALECDSVNSRTDDSDIRRRF</sequence>
<dbReference type="PANTHER" id="PTHR11785">
    <property type="entry name" value="AMINO ACID TRANSPORTER"/>
    <property type="match status" value="1"/>
</dbReference>
<keyword evidence="4 5" id="KW-0472">Membrane</keyword>
<accession>A0A0K0EVJ2</accession>
<keyword evidence="6" id="KW-1185">Reference proteome</keyword>
<reference evidence="6" key="1">
    <citation type="submission" date="2014-07" db="EMBL/GenBank/DDBJ databases">
        <authorList>
            <person name="Martin A.A"/>
            <person name="De Silva N."/>
        </authorList>
    </citation>
    <scope>NUCLEOTIDE SEQUENCE</scope>
</reference>
<feature type="transmembrane region" description="Helical" evidence="5">
    <location>
        <begin position="126"/>
        <end position="147"/>
    </location>
</feature>